<dbReference type="GO" id="GO:0035861">
    <property type="term" value="C:site of double-strand break"/>
    <property type="evidence" value="ECO:0007669"/>
    <property type="project" value="TreeGrafter"/>
</dbReference>
<evidence type="ECO:0000256" key="4">
    <source>
        <dbReference type="PIRNR" id="PIRNR011312"/>
    </source>
</evidence>
<feature type="region of interest" description="Disordered" evidence="5">
    <location>
        <begin position="203"/>
        <end position="228"/>
    </location>
</feature>
<dbReference type="EMBL" id="WTXG01000066">
    <property type="protein sequence ID" value="KAI0294881.1"/>
    <property type="molecule type" value="Genomic_DNA"/>
</dbReference>
<dbReference type="GO" id="GO:0044778">
    <property type="term" value="P:meiotic DNA integrity checkpoint signaling"/>
    <property type="evidence" value="ECO:0007669"/>
    <property type="project" value="TreeGrafter"/>
</dbReference>
<evidence type="ECO:0000256" key="2">
    <source>
        <dbReference type="ARBA" id="ARBA00005563"/>
    </source>
</evidence>
<dbReference type="PIRSF" id="PIRSF011312">
    <property type="entry name" value="Cell_cycle_HUS1"/>
    <property type="match status" value="1"/>
</dbReference>
<dbReference type="GO" id="GO:0033314">
    <property type="term" value="P:mitotic DNA replication checkpoint signaling"/>
    <property type="evidence" value="ECO:0007669"/>
    <property type="project" value="TreeGrafter"/>
</dbReference>
<evidence type="ECO:0000313" key="7">
    <source>
        <dbReference type="Proteomes" id="UP001203297"/>
    </source>
</evidence>
<comment type="subcellular location">
    <subcellularLocation>
        <location evidence="1">Nucleus</location>
    </subcellularLocation>
</comment>
<reference evidence="6" key="1">
    <citation type="journal article" date="2022" name="New Phytol.">
        <title>Evolutionary transition to the ectomycorrhizal habit in the genomes of a hyperdiverse lineage of mushroom-forming fungi.</title>
        <authorList>
            <person name="Looney B."/>
            <person name="Miyauchi S."/>
            <person name="Morin E."/>
            <person name="Drula E."/>
            <person name="Courty P.E."/>
            <person name="Kohler A."/>
            <person name="Kuo A."/>
            <person name="LaButti K."/>
            <person name="Pangilinan J."/>
            <person name="Lipzen A."/>
            <person name="Riley R."/>
            <person name="Andreopoulos W."/>
            <person name="He G."/>
            <person name="Johnson J."/>
            <person name="Nolan M."/>
            <person name="Tritt A."/>
            <person name="Barry K.W."/>
            <person name="Grigoriev I.V."/>
            <person name="Nagy L.G."/>
            <person name="Hibbett D."/>
            <person name="Henrissat B."/>
            <person name="Matheny P.B."/>
            <person name="Labbe J."/>
            <person name="Martin F.M."/>
        </authorList>
    </citation>
    <scope>NUCLEOTIDE SEQUENCE</scope>
    <source>
        <strain evidence="6">BPL690</strain>
    </source>
</reference>
<dbReference type="AlphaFoldDB" id="A0AAD4LXX8"/>
<dbReference type="GO" id="GO:0031573">
    <property type="term" value="P:mitotic intra-S DNA damage checkpoint signaling"/>
    <property type="evidence" value="ECO:0007669"/>
    <property type="project" value="TreeGrafter"/>
</dbReference>
<comment type="caution">
    <text evidence="6">The sequence shown here is derived from an EMBL/GenBank/DDBJ whole genome shotgun (WGS) entry which is preliminary data.</text>
</comment>
<dbReference type="PANTHER" id="PTHR12900:SF0">
    <property type="entry name" value="CHECKPOINT PROTEIN"/>
    <property type="match status" value="1"/>
</dbReference>
<evidence type="ECO:0000256" key="3">
    <source>
        <dbReference type="ARBA" id="ARBA00023242"/>
    </source>
</evidence>
<dbReference type="SUPFAM" id="SSF55979">
    <property type="entry name" value="DNA clamp"/>
    <property type="match status" value="1"/>
</dbReference>
<comment type="similarity">
    <text evidence="2 4">Belongs to the HUS1 family.</text>
</comment>
<dbReference type="GO" id="GO:0005730">
    <property type="term" value="C:nucleolus"/>
    <property type="evidence" value="ECO:0007669"/>
    <property type="project" value="InterPro"/>
</dbReference>
<dbReference type="InterPro" id="IPR016580">
    <property type="entry name" value="HUS1"/>
</dbReference>
<dbReference type="GO" id="GO:0030896">
    <property type="term" value="C:checkpoint clamp complex"/>
    <property type="evidence" value="ECO:0007669"/>
    <property type="project" value="InterPro"/>
</dbReference>
<evidence type="ECO:0000256" key="5">
    <source>
        <dbReference type="SAM" id="MobiDB-lite"/>
    </source>
</evidence>
<dbReference type="Gene3D" id="3.70.10.10">
    <property type="match status" value="1"/>
</dbReference>
<proteinExistence type="inferred from homology"/>
<protein>
    <recommendedName>
        <fullName evidence="4">Checkpoint protein</fullName>
    </recommendedName>
</protein>
<organism evidence="6 7">
    <name type="scientific">Multifurca ochricompacta</name>
    <dbReference type="NCBI Taxonomy" id="376703"/>
    <lineage>
        <taxon>Eukaryota</taxon>
        <taxon>Fungi</taxon>
        <taxon>Dikarya</taxon>
        <taxon>Basidiomycota</taxon>
        <taxon>Agaricomycotina</taxon>
        <taxon>Agaricomycetes</taxon>
        <taxon>Russulales</taxon>
        <taxon>Russulaceae</taxon>
        <taxon>Multifurca</taxon>
    </lineage>
</organism>
<evidence type="ECO:0000313" key="6">
    <source>
        <dbReference type="EMBL" id="KAI0294881.1"/>
    </source>
</evidence>
<dbReference type="InterPro" id="IPR007150">
    <property type="entry name" value="HUS1/Mec3"/>
</dbReference>
<dbReference type="Pfam" id="PF04005">
    <property type="entry name" value="Hus1"/>
    <property type="match status" value="1"/>
</dbReference>
<name>A0AAD4LXX8_9AGAM</name>
<sequence>MRFRATIQNVLTFYRLIQTVEKLQKRCIINFSETAMRIICNNEEGEKIRVDTLFTDYRILSHSNNEITLNLPTEALSTALRSASAESTGANEVVMKLAKKNNIPVLSFEIFGTTQMGRRVKVSHDVRIEVMKPADVAMLTEPRCPEPDVQIMLPPLAKMRAVVERMRSLSDVIGVRANSSGCLQLSARTEVVKADITWNNCSHPRMNDGASQANASAEDEEEDEERGQPDPKQLLVFLKFLNAHAVSKTTIACICQGHCLILFVYIGDSADVGGVLTFYIPSVLDD</sequence>
<keyword evidence="3" id="KW-0539">Nucleus</keyword>
<dbReference type="PANTHER" id="PTHR12900">
    <property type="entry name" value="MITOTIC AND DNA DAMAGE CHECKPOINT PROTEIN HUS1"/>
    <property type="match status" value="1"/>
</dbReference>
<gene>
    <name evidence="6" type="ORF">B0F90DRAFT_1913191</name>
</gene>
<dbReference type="GO" id="GO:0000723">
    <property type="term" value="P:telomere maintenance"/>
    <property type="evidence" value="ECO:0007669"/>
    <property type="project" value="TreeGrafter"/>
</dbReference>
<keyword evidence="7" id="KW-1185">Reference proteome</keyword>
<dbReference type="GO" id="GO:0006289">
    <property type="term" value="P:nucleotide-excision repair"/>
    <property type="evidence" value="ECO:0007669"/>
    <property type="project" value="TreeGrafter"/>
</dbReference>
<dbReference type="InterPro" id="IPR046938">
    <property type="entry name" value="DNA_clamp_sf"/>
</dbReference>
<accession>A0AAD4LXX8</accession>
<dbReference type="Proteomes" id="UP001203297">
    <property type="component" value="Unassembled WGS sequence"/>
</dbReference>
<dbReference type="GO" id="GO:0000724">
    <property type="term" value="P:double-strand break repair via homologous recombination"/>
    <property type="evidence" value="ECO:0007669"/>
    <property type="project" value="TreeGrafter"/>
</dbReference>
<evidence type="ECO:0000256" key="1">
    <source>
        <dbReference type="ARBA" id="ARBA00004123"/>
    </source>
</evidence>